<evidence type="ECO:0000259" key="13">
    <source>
        <dbReference type="PROSITE" id="PS50112"/>
    </source>
</evidence>
<dbReference type="GO" id="GO:0005524">
    <property type="term" value="F:ATP binding"/>
    <property type="evidence" value="ECO:0007669"/>
    <property type="project" value="UniProtKB-KW"/>
</dbReference>
<feature type="domain" description="PAC" evidence="14">
    <location>
        <begin position="257"/>
        <end position="309"/>
    </location>
</feature>
<dbReference type="InterPro" id="IPR013655">
    <property type="entry name" value="PAS_fold_3"/>
</dbReference>
<evidence type="ECO:0000256" key="2">
    <source>
        <dbReference type="ARBA" id="ARBA00012438"/>
    </source>
</evidence>
<evidence type="ECO:0000256" key="10">
    <source>
        <dbReference type="ARBA" id="ARBA00022777"/>
    </source>
</evidence>
<dbReference type="PROSITE" id="PS50113">
    <property type="entry name" value="PAC"/>
    <property type="match status" value="1"/>
</dbReference>
<gene>
    <name evidence="15" type="ORF">BB934_21090</name>
</gene>
<comment type="catalytic activity">
    <reaction evidence="1">
        <text>ATP + protein L-histidine = ADP + protein N-phospho-L-histidine.</text>
        <dbReference type="EC" id="2.7.13.3"/>
    </reaction>
</comment>
<evidence type="ECO:0000256" key="3">
    <source>
        <dbReference type="ARBA" id="ARBA00021740"/>
    </source>
</evidence>
<dbReference type="NCBIfam" id="TIGR00229">
    <property type="entry name" value="sensory_box"/>
    <property type="match status" value="2"/>
</dbReference>
<dbReference type="KEGG" id="moc:BB934_21090"/>
<dbReference type="InterPro" id="IPR036890">
    <property type="entry name" value="HATPase_C_sf"/>
</dbReference>
<dbReference type="InterPro" id="IPR011102">
    <property type="entry name" value="Sig_transdc_His_kinase_HWE"/>
</dbReference>
<keyword evidence="10" id="KW-0418">Kinase</keyword>
<dbReference type="EMBL" id="CP016616">
    <property type="protein sequence ID" value="ANY80424.1"/>
    <property type="molecule type" value="Genomic_DNA"/>
</dbReference>
<dbReference type="EC" id="2.7.13.3" evidence="2"/>
<evidence type="ECO:0000259" key="14">
    <source>
        <dbReference type="PROSITE" id="PS50113"/>
    </source>
</evidence>
<dbReference type="InterPro" id="IPR000014">
    <property type="entry name" value="PAS"/>
</dbReference>
<dbReference type="Gene3D" id="3.30.565.10">
    <property type="entry name" value="Histidine kinase-like ATPase, C-terminal domain"/>
    <property type="match status" value="1"/>
</dbReference>
<dbReference type="RefSeq" id="WP_162299178.1">
    <property type="nucleotide sequence ID" value="NZ_CP016616.1"/>
</dbReference>
<keyword evidence="5" id="KW-0285">Flavoprotein</keyword>
<evidence type="ECO:0000313" key="15">
    <source>
        <dbReference type="EMBL" id="ANY80424.1"/>
    </source>
</evidence>
<name>A0A1B2EKB9_9HYPH</name>
<sequence length="512" mass="56918">MTEPLDPDVLLQRIAELERENRRLRAGPAEGADDRVAALPSEPALAGSNDNEWPRHVGEEKLRQIADHLPALVAYVDADQRYRFNNRAYETWIGRSPESLYGLHLWEAVGIPAYERTRPYVEAALAGERTAHEWWAPFRTGMRYVRSDYIPDRTDNGSIVGFYVLASDLSESKLSQAALAKSEIRLRLAIDAGRMAVWEVETATERATGSPELNRLLGFPPDASPSMEEIRERYYPGERDRIRAIVMEALARGERHIETELRIVWRDGSTHWLLLRAELQDVKDGIPDRALGVALDITEMKKAEEHQQLLINELNHRVKNTLATVQSIASQSLRNTASTSEAREAIEGRLFALSRAHDVLTRENWGGAFLREVILEAIAPFQGTGNERFEIDGPDVRLSPRIALAIAMALQELGTNAVKYGALCNETGRVAITWSMTWQANGTQLRVVWQETGGPPVVEPSRRGFGTRLIERSLAQELDGDVTIAFAPAGVVCTIDAPLSAPGEPEGRNAGA</sequence>
<evidence type="ECO:0000256" key="7">
    <source>
        <dbReference type="ARBA" id="ARBA00022679"/>
    </source>
</evidence>
<dbReference type="CDD" id="cd00130">
    <property type="entry name" value="PAS"/>
    <property type="match status" value="2"/>
</dbReference>
<protein>
    <recommendedName>
        <fullName evidence="3">Blue-light-activated histidine kinase</fullName>
        <ecNumber evidence="2">2.7.13.3</ecNumber>
    </recommendedName>
</protein>
<keyword evidence="8" id="KW-0677">Repeat</keyword>
<keyword evidence="4" id="KW-0597">Phosphoprotein</keyword>
<dbReference type="SUPFAM" id="SSF55785">
    <property type="entry name" value="PYP-like sensor domain (PAS domain)"/>
    <property type="match status" value="2"/>
</dbReference>
<evidence type="ECO:0000256" key="11">
    <source>
        <dbReference type="ARBA" id="ARBA00022840"/>
    </source>
</evidence>
<accession>A0A1B2EKB9</accession>
<evidence type="ECO:0000256" key="12">
    <source>
        <dbReference type="ARBA" id="ARBA00023026"/>
    </source>
</evidence>
<dbReference type="InterPro" id="IPR000700">
    <property type="entry name" value="PAS-assoc_C"/>
</dbReference>
<evidence type="ECO:0000256" key="5">
    <source>
        <dbReference type="ARBA" id="ARBA00022630"/>
    </source>
</evidence>
<keyword evidence="9" id="KW-0547">Nucleotide-binding</keyword>
<keyword evidence="6" id="KW-0288">FMN</keyword>
<proteinExistence type="predicted"/>
<evidence type="ECO:0000256" key="4">
    <source>
        <dbReference type="ARBA" id="ARBA00022553"/>
    </source>
</evidence>
<dbReference type="SMART" id="SM00091">
    <property type="entry name" value="PAS"/>
    <property type="match status" value="2"/>
</dbReference>
<feature type="domain" description="PAS" evidence="13">
    <location>
        <begin position="58"/>
        <end position="128"/>
    </location>
</feature>
<reference evidence="15" key="1">
    <citation type="submission" date="2016-07" db="EMBL/GenBank/DDBJ databases">
        <title>Microvirga ossetica sp. nov. a new species of rhizobia isolated from root nodules of the legume species Vicia alpestris Steven originated from North Ossetia region in the Caucasus.</title>
        <authorList>
            <person name="Safronova V.I."/>
            <person name="Kuznetsova I.G."/>
            <person name="Sazanova A.L."/>
            <person name="Belimov A."/>
            <person name="Andronov E."/>
            <person name="Osledkin Y.S."/>
            <person name="Onishchuk O.P."/>
            <person name="Kurchak O.N."/>
            <person name="Shaposhnikov A.I."/>
            <person name="Willems A."/>
            <person name="Tikhonovich I.A."/>
        </authorList>
    </citation>
    <scope>NUCLEOTIDE SEQUENCE [LARGE SCALE GENOMIC DNA]</scope>
    <source>
        <strain evidence="15">V5/3M</strain>
    </source>
</reference>
<dbReference type="InterPro" id="IPR013656">
    <property type="entry name" value="PAS_4"/>
</dbReference>
<keyword evidence="12" id="KW-0843">Virulence</keyword>
<dbReference type="SUPFAM" id="SSF55874">
    <property type="entry name" value="ATPase domain of HSP90 chaperone/DNA topoisomerase II/histidine kinase"/>
    <property type="match status" value="1"/>
</dbReference>
<keyword evidence="7" id="KW-0808">Transferase</keyword>
<dbReference type="InterPro" id="IPR035965">
    <property type="entry name" value="PAS-like_dom_sf"/>
</dbReference>
<organism evidence="15">
    <name type="scientific">Microvirga ossetica</name>
    <dbReference type="NCBI Taxonomy" id="1882682"/>
    <lineage>
        <taxon>Bacteria</taxon>
        <taxon>Pseudomonadati</taxon>
        <taxon>Pseudomonadota</taxon>
        <taxon>Alphaproteobacteria</taxon>
        <taxon>Hyphomicrobiales</taxon>
        <taxon>Methylobacteriaceae</taxon>
        <taxon>Microvirga</taxon>
    </lineage>
</organism>
<evidence type="ECO:0000256" key="8">
    <source>
        <dbReference type="ARBA" id="ARBA00022737"/>
    </source>
</evidence>
<evidence type="ECO:0000256" key="6">
    <source>
        <dbReference type="ARBA" id="ARBA00022643"/>
    </source>
</evidence>
<dbReference type="Gene3D" id="2.10.70.100">
    <property type="match status" value="1"/>
</dbReference>
<dbReference type="PROSITE" id="PS50112">
    <property type="entry name" value="PAS"/>
    <property type="match status" value="2"/>
</dbReference>
<dbReference type="Pfam" id="PF07536">
    <property type="entry name" value="HWE_HK"/>
    <property type="match status" value="1"/>
</dbReference>
<dbReference type="PANTHER" id="PTHR41523:SF7">
    <property type="entry name" value="HISTIDINE KINASE"/>
    <property type="match status" value="1"/>
</dbReference>
<evidence type="ECO:0000256" key="1">
    <source>
        <dbReference type="ARBA" id="ARBA00000085"/>
    </source>
</evidence>
<feature type="domain" description="PAS" evidence="13">
    <location>
        <begin position="182"/>
        <end position="253"/>
    </location>
</feature>
<keyword evidence="11" id="KW-0067">ATP-binding</keyword>
<dbReference type="Pfam" id="PF08447">
    <property type="entry name" value="PAS_3"/>
    <property type="match status" value="1"/>
</dbReference>
<dbReference type="PANTHER" id="PTHR41523">
    <property type="entry name" value="TWO-COMPONENT SYSTEM SENSOR PROTEIN"/>
    <property type="match status" value="1"/>
</dbReference>
<dbReference type="Gene3D" id="3.30.450.20">
    <property type="entry name" value="PAS domain"/>
    <property type="match status" value="2"/>
</dbReference>
<dbReference type="Pfam" id="PF08448">
    <property type="entry name" value="PAS_4"/>
    <property type="match status" value="1"/>
</dbReference>
<evidence type="ECO:0000256" key="9">
    <source>
        <dbReference type="ARBA" id="ARBA00022741"/>
    </source>
</evidence>
<dbReference type="AlphaFoldDB" id="A0A1B2EKB9"/>
<dbReference type="SMART" id="SM00911">
    <property type="entry name" value="HWE_HK"/>
    <property type="match status" value="1"/>
</dbReference>
<dbReference type="GO" id="GO:0004673">
    <property type="term" value="F:protein histidine kinase activity"/>
    <property type="evidence" value="ECO:0007669"/>
    <property type="project" value="UniProtKB-EC"/>
</dbReference>